<gene>
    <name evidence="1" type="ORF">BDP27DRAFT_1362589</name>
</gene>
<reference evidence="1" key="1">
    <citation type="submission" date="2020-11" db="EMBL/GenBank/DDBJ databases">
        <authorList>
            <consortium name="DOE Joint Genome Institute"/>
            <person name="Ahrendt S."/>
            <person name="Riley R."/>
            <person name="Andreopoulos W."/>
            <person name="Labutti K."/>
            <person name="Pangilinan J."/>
            <person name="Ruiz-Duenas F.J."/>
            <person name="Barrasa J.M."/>
            <person name="Sanchez-Garcia M."/>
            <person name="Camarero S."/>
            <person name="Miyauchi S."/>
            <person name="Serrano A."/>
            <person name="Linde D."/>
            <person name="Babiker R."/>
            <person name="Drula E."/>
            <person name="Ayuso-Fernandez I."/>
            <person name="Pacheco R."/>
            <person name="Padilla G."/>
            <person name="Ferreira P."/>
            <person name="Barriuso J."/>
            <person name="Kellner H."/>
            <person name="Castanera R."/>
            <person name="Alfaro M."/>
            <person name="Ramirez L."/>
            <person name="Pisabarro A.G."/>
            <person name="Kuo A."/>
            <person name="Tritt A."/>
            <person name="Lipzen A."/>
            <person name="He G."/>
            <person name="Yan M."/>
            <person name="Ng V."/>
            <person name="Cullen D."/>
            <person name="Martin F."/>
            <person name="Rosso M.-N."/>
            <person name="Henrissat B."/>
            <person name="Hibbett D."/>
            <person name="Martinez A.T."/>
            <person name="Grigoriev I.V."/>
        </authorList>
    </citation>
    <scope>NUCLEOTIDE SEQUENCE</scope>
    <source>
        <strain evidence="1">AH 40177</strain>
    </source>
</reference>
<accession>A0A9P5PQV5</accession>
<dbReference type="AlphaFoldDB" id="A0A9P5PQV5"/>
<name>A0A9P5PQV5_9AGAR</name>
<proteinExistence type="predicted"/>
<evidence type="ECO:0000313" key="2">
    <source>
        <dbReference type="Proteomes" id="UP000772434"/>
    </source>
</evidence>
<comment type="caution">
    <text evidence="1">The sequence shown here is derived from an EMBL/GenBank/DDBJ whole genome shotgun (WGS) entry which is preliminary data.</text>
</comment>
<sequence>MPRLMVVLLLLGADQMERRIISNSSQHFCSHFAPTRDVTRTLLRLDTACGFGCFLTASRVWLQWTHFGRVSIDDLSVGDIFGSLRQYRGSLIYRYFLQWPVSTDNQRYVVHAGWWFARLTSHVEDDSAGFGEHARPSEDELT</sequence>
<protein>
    <submittedName>
        <fullName evidence="1">Uncharacterized protein</fullName>
    </submittedName>
</protein>
<dbReference type="EMBL" id="JADNRY010000040">
    <property type="protein sequence ID" value="KAF9070514.1"/>
    <property type="molecule type" value="Genomic_DNA"/>
</dbReference>
<dbReference type="Proteomes" id="UP000772434">
    <property type="component" value="Unassembled WGS sequence"/>
</dbReference>
<evidence type="ECO:0000313" key="1">
    <source>
        <dbReference type="EMBL" id="KAF9070514.1"/>
    </source>
</evidence>
<organism evidence="1 2">
    <name type="scientific">Rhodocollybia butyracea</name>
    <dbReference type="NCBI Taxonomy" id="206335"/>
    <lineage>
        <taxon>Eukaryota</taxon>
        <taxon>Fungi</taxon>
        <taxon>Dikarya</taxon>
        <taxon>Basidiomycota</taxon>
        <taxon>Agaricomycotina</taxon>
        <taxon>Agaricomycetes</taxon>
        <taxon>Agaricomycetidae</taxon>
        <taxon>Agaricales</taxon>
        <taxon>Marasmiineae</taxon>
        <taxon>Omphalotaceae</taxon>
        <taxon>Rhodocollybia</taxon>
    </lineage>
</organism>
<keyword evidence="2" id="KW-1185">Reference proteome</keyword>